<sequence length="185" mass="21161">MRELLKWFYMIFFHPILLLDNPRKSLLVRRHSDIRYHKKIVFGQNNRLGEHLRINFYNSNARLVFGNNVYIGNRNSFLLGGSISIGNNTILASDILITSQNHGMDPEHELPYSKQNLTCSEVRIGEGCWIGEKVIILPGRSIGDKSIVAAGSVITKDIPPYTVVAGNPAIIKKRYDFEKHEWVRI</sequence>
<dbReference type="eggNOG" id="COG0110">
    <property type="taxonomic scope" value="Bacteria"/>
</dbReference>
<dbReference type="InterPro" id="IPR011004">
    <property type="entry name" value="Trimer_LpxA-like_sf"/>
</dbReference>
<dbReference type="RefSeq" id="WP_013606068.1">
    <property type="nucleotide sequence ID" value="NC_015152.1"/>
</dbReference>
<protein>
    <submittedName>
        <fullName evidence="1">Putative lipopolysaccharide biosynthesis O-acetyl transferase WbbJ</fullName>
    </submittedName>
</protein>
<dbReference type="PANTHER" id="PTHR23416:SF78">
    <property type="entry name" value="LIPOPOLYSACCHARIDE BIOSYNTHESIS O-ACETYL TRANSFERASE WBBJ-RELATED"/>
    <property type="match status" value="1"/>
</dbReference>
<dbReference type="EMBL" id="CP002541">
    <property type="protein sequence ID" value="ADY12215.1"/>
    <property type="molecule type" value="Genomic_DNA"/>
</dbReference>
<keyword evidence="1" id="KW-0808">Transferase</keyword>
<dbReference type="InterPro" id="IPR001451">
    <property type="entry name" value="Hexapep"/>
</dbReference>
<proteinExistence type="predicted"/>
<dbReference type="Proteomes" id="UP000008466">
    <property type="component" value="Chromosome"/>
</dbReference>
<dbReference type="HOGENOM" id="CLU_051638_7_0_12"/>
<dbReference type="OrthoDB" id="9782926at2"/>
<dbReference type="Pfam" id="PF00132">
    <property type="entry name" value="Hexapep"/>
    <property type="match status" value="1"/>
</dbReference>
<evidence type="ECO:0000313" key="1">
    <source>
        <dbReference type="EMBL" id="ADY12215.1"/>
    </source>
</evidence>
<organism evidence="1 2">
    <name type="scientific">Sphaerochaeta globosa (strain ATCC BAA-1886 / DSM 22777 / Buddy)</name>
    <name type="common">Spirochaeta sp. (strain Buddy)</name>
    <dbReference type="NCBI Taxonomy" id="158189"/>
    <lineage>
        <taxon>Bacteria</taxon>
        <taxon>Pseudomonadati</taxon>
        <taxon>Spirochaetota</taxon>
        <taxon>Spirochaetia</taxon>
        <taxon>Spirochaetales</taxon>
        <taxon>Sphaerochaetaceae</taxon>
        <taxon>Sphaerochaeta</taxon>
    </lineage>
</organism>
<dbReference type="AlphaFoldDB" id="F0RXT8"/>
<accession>F0RXT8</accession>
<dbReference type="GO" id="GO:0016740">
    <property type="term" value="F:transferase activity"/>
    <property type="evidence" value="ECO:0007669"/>
    <property type="project" value="UniProtKB-KW"/>
</dbReference>
<dbReference type="STRING" id="158189.SpiBuddy_0379"/>
<dbReference type="KEGG" id="sbu:SpiBuddy_0379"/>
<name>F0RXT8_SPHGB</name>
<reference evidence="2" key="1">
    <citation type="submission" date="2011-02" db="EMBL/GenBank/DDBJ databases">
        <title>Complete sequence of Spirochaeta sp. Buddy.</title>
        <authorList>
            <person name="Lucas S."/>
            <person name="Copeland A."/>
            <person name="Lapidus A."/>
            <person name="Cheng J.-F."/>
            <person name="Goodwin L."/>
            <person name="Pitluck S."/>
            <person name="Zeytun A."/>
            <person name="Detter J.C."/>
            <person name="Han C."/>
            <person name="Tapia R."/>
            <person name="Land M."/>
            <person name="Hauser L."/>
            <person name="Kyrpides N."/>
            <person name="Ivanova N."/>
            <person name="Mikhailova N."/>
            <person name="Pagani I."/>
            <person name="Ritalahti K.M."/>
            <person name="Loeffler F.E."/>
            <person name="Woyke T."/>
        </authorList>
    </citation>
    <scope>NUCLEOTIDE SEQUENCE [LARGE SCALE GENOMIC DNA]</scope>
    <source>
        <strain evidence="2">ATCC BAA-1886 / DSM 22777 / Buddy</strain>
    </source>
</reference>
<gene>
    <name evidence="1" type="ordered locus">SpiBuddy_0379</name>
</gene>
<dbReference type="InterPro" id="IPR051159">
    <property type="entry name" value="Hexapeptide_acetyltransf"/>
</dbReference>
<keyword evidence="2" id="KW-1185">Reference proteome</keyword>
<dbReference type="PANTHER" id="PTHR23416">
    <property type="entry name" value="SIALIC ACID SYNTHASE-RELATED"/>
    <property type="match status" value="1"/>
</dbReference>
<dbReference type="SUPFAM" id="SSF51161">
    <property type="entry name" value="Trimeric LpxA-like enzymes"/>
    <property type="match status" value="1"/>
</dbReference>
<evidence type="ECO:0000313" key="2">
    <source>
        <dbReference type="Proteomes" id="UP000008466"/>
    </source>
</evidence>
<dbReference type="CDD" id="cd04647">
    <property type="entry name" value="LbH_MAT_like"/>
    <property type="match status" value="1"/>
</dbReference>
<dbReference type="Gene3D" id="2.160.10.10">
    <property type="entry name" value="Hexapeptide repeat proteins"/>
    <property type="match status" value="1"/>
</dbReference>